<organism evidence="12 13">
    <name type="scientific">Geodia barretti</name>
    <name type="common">Barrett's horny sponge</name>
    <dbReference type="NCBI Taxonomy" id="519541"/>
    <lineage>
        <taxon>Eukaryota</taxon>
        <taxon>Metazoa</taxon>
        <taxon>Porifera</taxon>
        <taxon>Demospongiae</taxon>
        <taxon>Heteroscleromorpha</taxon>
        <taxon>Tetractinellida</taxon>
        <taxon>Astrophorina</taxon>
        <taxon>Geodiidae</taxon>
        <taxon>Geodia</taxon>
    </lineage>
</organism>
<dbReference type="PANTHER" id="PTHR42837">
    <property type="entry name" value="REGULATOR OF SIGMA-E PROTEASE RSEP"/>
    <property type="match status" value="1"/>
</dbReference>
<dbReference type="GO" id="GO:0006508">
    <property type="term" value="P:proteolysis"/>
    <property type="evidence" value="ECO:0007669"/>
    <property type="project" value="UniProtKB-KW"/>
</dbReference>
<evidence type="ECO:0000256" key="7">
    <source>
        <dbReference type="ARBA" id="ARBA00022989"/>
    </source>
</evidence>
<accession>A0AA35T988</accession>
<reference evidence="12" key="1">
    <citation type="submission" date="2023-03" db="EMBL/GenBank/DDBJ databases">
        <authorList>
            <person name="Steffen K."/>
            <person name="Cardenas P."/>
        </authorList>
    </citation>
    <scope>NUCLEOTIDE SEQUENCE</scope>
</reference>
<keyword evidence="4 10" id="KW-0812">Transmembrane</keyword>
<dbReference type="EMBL" id="CASHTH010003279">
    <property type="protein sequence ID" value="CAI8042666.1"/>
    <property type="molecule type" value="Genomic_DNA"/>
</dbReference>
<dbReference type="AlphaFoldDB" id="A0AA35T988"/>
<comment type="subcellular location">
    <subcellularLocation>
        <location evidence="2">Membrane</location>
        <topology evidence="2">Multi-pass membrane protein</topology>
    </subcellularLocation>
</comment>
<feature type="transmembrane region" description="Helical" evidence="10">
    <location>
        <begin position="166"/>
        <end position="188"/>
    </location>
</feature>
<evidence type="ECO:0000256" key="1">
    <source>
        <dbReference type="ARBA" id="ARBA00001947"/>
    </source>
</evidence>
<feature type="transmembrane region" description="Helical" evidence="10">
    <location>
        <begin position="6"/>
        <end position="25"/>
    </location>
</feature>
<comment type="cofactor">
    <cofactor evidence="1">
        <name>Zn(2+)</name>
        <dbReference type="ChEBI" id="CHEBI:29105"/>
    </cofactor>
</comment>
<evidence type="ECO:0000256" key="10">
    <source>
        <dbReference type="SAM" id="Phobius"/>
    </source>
</evidence>
<feature type="domain" description="Peptidase M50" evidence="11">
    <location>
        <begin position="7"/>
        <end position="223"/>
    </location>
</feature>
<dbReference type="InterPro" id="IPR008915">
    <property type="entry name" value="Peptidase_M50"/>
</dbReference>
<evidence type="ECO:0000256" key="2">
    <source>
        <dbReference type="ARBA" id="ARBA00004141"/>
    </source>
</evidence>
<evidence type="ECO:0000256" key="8">
    <source>
        <dbReference type="ARBA" id="ARBA00023049"/>
    </source>
</evidence>
<keyword evidence="8 12" id="KW-0482">Metalloprotease</keyword>
<evidence type="ECO:0000313" key="13">
    <source>
        <dbReference type="Proteomes" id="UP001174909"/>
    </source>
</evidence>
<evidence type="ECO:0000256" key="9">
    <source>
        <dbReference type="ARBA" id="ARBA00023136"/>
    </source>
</evidence>
<evidence type="ECO:0000313" key="12">
    <source>
        <dbReference type="EMBL" id="CAI8042666.1"/>
    </source>
</evidence>
<dbReference type="CDD" id="cd06163">
    <property type="entry name" value="S2P-M50_PDZ_RseP-like"/>
    <property type="match status" value="1"/>
</dbReference>
<dbReference type="InterPro" id="IPR004387">
    <property type="entry name" value="Pept_M50_Zn"/>
</dbReference>
<dbReference type="GO" id="GO:0016020">
    <property type="term" value="C:membrane"/>
    <property type="evidence" value="ECO:0007669"/>
    <property type="project" value="UniProtKB-SubCell"/>
</dbReference>
<protein>
    <submittedName>
        <fullName evidence="12">Zinc metalloprotease FN1322</fullName>
    </submittedName>
</protein>
<feature type="transmembrane region" description="Helical" evidence="10">
    <location>
        <begin position="83"/>
        <end position="111"/>
    </location>
</feature>
<dbReference type="Pfam" id="PF02163">
    <property type="entry name" value="Peptidase_M50"/>
    <property type="match status" value="1"/>
</dbReference>
<keyword evidence="7 10" id="KW-1133">Transmembrane helix</keyword>
<evidence type="ECO:0000259" key="11">
    <source>
        <dbReference type="Pfam" id="PF02163"/>
    </source>
</evidence>
<keyword evidence="5" id="KW-0378">Hydrolase</keyword>
<keyword evidence="3" id="KW-0645">Protease</keyword>
<comment type="caution">
    <text evidence="12">The sequence shown here is derived from an EMBL/GenBank/DDBJ whole genome shotgun (WGS) entry which is preliminary data.</text>
</comment>
<evidence type="ECO:0000256" key="5">
    <source>
        <dbReference type="ARBA" id="ARBA00022801"/>
    </source>
</evidence>
<evidence type="ECO:0000256" key="3">
    <source>
        <dbReference type="ARBA" id="ARBA00022670"/>
    </source>
</evidence>
<name>A0AA35T988_GEOBA</name>
<dbReference type="GO" id="GO:0004222">
    <property type="term" value="F:metalloendopeptidase activity"/>
    <property type="evidence" value="ECO:0007669"/>
    <property type="project" value="InterPro"/>
</dbReference>
<evidence type="ECO:0000256" key="6">
    <source>
        <dbReference type="ARBA" id="ARBA00022833"/>
    </source>
</evidence>
<dbReference type="Proteomes" id="UP001174909">
    <property type="component" value="Unassembled WGS sequence"/>
</dbReference>
<feature type="transmembrane region" description="Helical" evidence="10">
    <location>
        <begin position="131"/>
        <end position="154"/>
    </location>
</feature>
<feature type="transmembrane region" description="Helical" evidence="10">
    <location>
        <begin position="208"/>
        <end position="229"/>
    </location>
</feature>
<proteinExistence type="predicted"/>
<evidence type="ECO:0000256" key="4">
    <source>
        <dbReference type="ARBA" id="ARBA00022692"/>
    </source>
</evidence>
<keyword evidence="13" id="KW-1185">Reference proteome</keyword>
<sequence length="241" mass="25597">MLSYLFVVIILGGLIAVHELGHLLVAKLCRIPIAEFSIGFGPKLIGRRWGETTYRISAVPLGGYVLPALDEQGFRERPATRRILFALGGPFANVVAAFAGLLALGVVEFGLSAVNAAVFATTQLWTSLQQLAFALSTLFVDPSQISGIVGIVAIGGAQFGSTAAGLLSFSVLINLNLAVLNLLPLPPLDGGRILFCLLEKVYRPLARMQTPVTLLGWAFVLALMVYATIQDVGRIATGMFA</sequence>
<keyword evidence="9 10" id="KW-0472">Membrane</keyword>
<dbReference type="PANTHER" id="PTHR42837:SF2">
    <property type="entry name" value="MEMBRANE METALLOPROTEASE ARASP2, CHLOROPLASTIC-RELATED"/>
    <property type="match status" value="1"/>
</dbReference>
<keyword evidence="6" id="KW-0862">Zinc</keyword>
<gene>
    <name evidence="12" type="ORF">GBAR_LOCUS23651</name>
</gene>